<keyword evidence="2" id="KW-1185">Reference proteome</keyword>
<dbReference type="EMBL" id="CAVK010000252">
    <property type="protein sequence ID" value="CCW20234.1"/>
    <property type="molecule type" value="Genomic_DNA"/>
</dbReference>
<gene>
    <name evidence="1" type="ORF">EBBID32_46080</name>
</gene>
<dbReference type="AlphaFoldDB" id="N1MU10"/>
<evidence type="ECO:0000313" key="1">
    <source>
        <dbReference type="EMBL" id="CCW20234.1"/>
    </source>
</evidence>
<reference evidence="2" key="2">
    <citation type="submission" date="2013-04" db="EMBL/GenBank/DDBJ databases">
        <title>Bisphenol A degrading Sphingobium sp. strain BiD32.</title>
        <authorList>
            <person name="Nielsen J.L."/>
            <person name="Zhou N.A."/>
            <person name="Kjeldal H."/>
        </authorList>
    </citation>
    <scope>NUCLEOTIDE SEQUENCE [LARGE SCALE GENOMIC DNA]</scope>
    <source>
        <strain evidence="2">BiD32</strain>
    </source>
</reference>
<protein>
    <submittedName>
        <fullName evidence="1">Uncharacterized protein</fullName>
    </submittedName>
</protein>
<sequence>MKIDVSILNKMIKKVNSDEASPAKDYDIFFSNVISRH</sequence>
<dbReference type="Proteomes" id="UP000013201">
    <property type="component" value="Unassembled WGS sequence"/>
</dbReference>
<evidence type="ECO:0000313" key="2">
    <source>
        <dbReference type="Proteomes" id="UP000013201"/>
    </source>
</evidence>
<accession>N1MU10</accession>
<comment type="caution">
    <text evidence="1">The sequence shown here is derived from an EMBL/GenBank/DDBJ whole genome shotgun (WGS) entry which is preliminary data.</text>
</comment>
<organism evidence="1 2">
    <name type="scientific">Sphingobium indicum BiD32</name>
    <dbReference type="NCBI Taxonomy" id="1301087"/>
    <lineage>
        <taxon>Bacteria</taxon>
        <taxon>Pseudomonadati</taxon>
        <taxon>Pseudomonadota</taxon>
        <taxon>Alphaproteobacteria</taxon>
        <taxon>Sphingomonadales</taxon>
        <taxon>Sphingomonadaceae</taxon>
        <taxon>Sphingobium</taxon>
    </lineage>
</organism>
<reference evidence="1 2" key="1">
    <citation type="submission" date="2013-03" db="EMBL/GenBank/DDBJ databases">
        <authorList>
            <person name="Le V."/>
        </authorList>
    </citation>
    <scope>NUCLEOTIDE SEQUENCE [LARGE SCALE GENOMIC DNA]</scope>
    <source>
        <strain evidence="1 2">BiD32</strain>
    </source>
</reference>
<name>N1MU10_9SPHN</name>
<proteinExistence type="predicted"/>